<evidence type="ECO:0000313" key="2">
    <source>
        <dbReference type="Proteomes" id="UP000265520"/>
    </source>
</evidence>
<name>A0A392P9Z9_9FABA</name>
<organism evidence="1 2">
    <name type="scientific">Trifolium medium</name>
    <dbReference type="NCBI Taxonomy" id="97028"/>
    <lineage>
        <taxon>Eukaryota</taxon>
        <taxon>Viridiplantae</taxon>
        <taxon>Streptophyta</taxon>
        <taxon>Embryophyta</taxon>
        <taxon>Tracheophyta</taxon>
        <taxon>Spermatophyta</taxon>
        <taxon>Magnoliopsida</taxon>
        <taxon>eudicotyledons</taxon>
        <taxon>Gunneridae</taxon>
        <taxon>Pentapetalae</taxon>
        <taxon>rosids</taxon>
        <taxon>fabids</taxon>
        <taxon>Fabales</taxon>
        <taxon>Fabaceae</taxon>
        <taxon>Papilionoideae</taxon>
        <taxon>50 kb inversion clade</taxon>
        <taxon>NPAAA clade</taxon>
        <taxon>Hologalegina</taxon>
        <taxon>IRL clade</taxon>
        <taxon>Trifolieae</taxon>
        <taxon>Trifolium</taxon>
    </lineage>
</organism>
<sequence>MLQKDHQAIDILLAEIDIYELFAFKHCKGRKVKLALCE</sequence>
<dbReference type="EMBL" id="LXQA010067734">
    <property type="protein sequence ID" value="MCI08096.1"/>
    <property type="molecule type" value="Genomic_DNA"/>
</dbReference>
<evidence type="ECO:0000313" key="1">
    <source>
        <dbReference type="EMBL" id="MCI08096.1"/>
    </source>
</evidence>
<keyword evidence="2" id="KW-1185">Reference proteome</keyword>
<gene>
    <name evidence="1" type="ORF">A2U01_0029169</name>
</gene>
<protein>
    <submittedName>
        <fullName evidence="1">Uncharacterized protein</fullName>
    </submittedName>
</protein>
<dbReference type="AlphaFoldDB" id="A0A392P9Z9"/>
<accession>A0A392P9Z9</accession>
<dbReference type="Proteomes" id="UP000265520">
    <property type="component" value="Unassembled WGS sequence"/>
</dbReference>
<feature type="non-terminal residue" evidence="1">
    <location>
        <position position="38"/>
    </location>
</feature>
<reference evidence="1 2" key="1">
    <citation type="journal article" date="2018" name="Front. Plant Sci.">
        <title>Red Clover (Trifolium pratense) and Zigzag Clover (T. medium) - A Picture of Genomic Similarities and Differences.</title>
        <authorList>
            <person name="Dluhosova J."/>
            <person name="Istvanek J."/>
            <person name="Nedelnik J."/>
            <person name="Repkova J."/>
        </authorList>
    </citation>
    <scope>NUCLEOTIDE SEQUENCE [LARGE SCALE GENOMIC DNA]</scope>
    <source>
        <strain evidence="2">cv. 10/8</strain>
        <tissue evidence="1">Leaf</tissue>
    </source>
</reference>
<proteinExistence type="predicted"/>
<comment type="caution">
    <text evidence="1">The sequence shown here is derived from an EMBL/GenBank/DDBJ whole genome shotgun (WGS) entry which is preliminary data.</text>
</comment>